<dbReference type="Pfam" id="PF00903">
    <property type="entry name" value="Glyoxalase"/>
    <property type="match status" value="1"/>
</dbReference>
<name>A0ABV8X0M1_9LACT</name>
<dbReference type="Gene3D" id="3.10.180.10">
    <property type="entry name" value="2,3-Dihydroxybiphenyl 1,2-Dioxygenase, domain 1"/>
    <property type="match status" value="1"/>
</dbReference>
<dbReference type="InterPro" id="IPR029068">
    <property type="entry name" value="Glyas_Bleomycin-R_OHBP_Dase"/>
</dbReference>
<dbReference type="PANTHER" id="PTHR33993:SF5">
    <property type="entry name" value="GLYOXALASE"/>
    <property type="match status" value="1"/>
</dbReference>
<dbReference type="InterPro" id="IPR004360">
    <property type="entry name" value="Glyas_Fos-R_dOase_dom"/>
</dbReference>
<organism evidence="2 3">
    <name type="scientific">Chungangia koreensis</name>
    <dbReference type="NCBI Taxonomy" id="752657"/>
    <lineage>
        <taxon>Bacteria</taxon>
        <taxon>Bacillati</taxon>
        <taxon>Bacillota</taxon>
        <taxon>Bacilli</taxon>
        <taxon>Lactobacillales</taxon>
        <taxon>Chungangia</taxon>
    </lineage>
</organism>
<accession>A0ABV8X0M1</accession>
<gene>
    <name evidence="2" type="ORF">ACFOZY_00495</name>
</gene>
<dbReference type="PANTHER" id="PTHR33993">
    <property type="entry name" value="GLYOXALASE-RELATED"/>
    <property type="match status" value="1"/>
</dbReference>
<evidence type="ECO:0000313" key="3">
    <source>
        <dbReference type="Proteomes" id="UP001595817"/>
    </source>
</evidence>
<reference evidence="3" key="1">
    <citation type="journal article" date="2019" name="Int. J. Syst. Evol. Microbiol.">
        <title>The Global Catalogue of Microorganisms (GCM) 10K type strain sequencing project: providing services to taxonomists for standard genome sequencing and annotation.</title>
        <authorList>
            <consortium name="The Broad Institute Genomics Platform"/>
            <consortium name="The Broad Institute Genome Sequencing Center for Infectious Disease"/>
            <person name="Wu L."/>
            <person name="Ma J."/>
        </authorList>
    </citation>
    <scope>NUCLEOTIDE SEQUENCE [LARGE SCALE GENOMIC DNA]</scope>
    <source>
        <strain evidence="3">CCUG 59778</strain>
    </source>
</reference>
<keyword evidence="3" id="KW-1185">Reference proteome</keyword>
<evidence type="ECO:0000313" key="2">
    <source>
        <dbReference type="EMBL" id="MFC4408903.1"/>
    </source>
</evidence>
<dbReference type="PROSITE" id="PS51819">
    <property type="entry name" value="VOC"/>
    <property type="match status" value="1"/>
</dbReference>
<dbReference type="InterPro" id="IPR052164">
    <property type="entry name" value="Anthracycline_SecMetBiosynth"/>
</dbReference>
<protein>
    <submittedName>
        <fullName evidence="2">VOC family protein</fullName>
    </submittedName>
</protein>
<dbReference type="RefSeq" id="WP_378151093.1">
    <property type="nucleotide sequence ID" value="NZ_JBHSEC010000001.1"/>
</dbReference>
<dbReference type="EMBL" id="JBHSEC010000001">
    <property type="protein sequence ID" value="MFC4408903.1"/>
    <property type="molecule type" value="Genomic_DNA"/>
</dbReference>
<proteinExistence type="predicted"/>
<comment type="caution">
    <text evidence="2">The sequence shown here is derived from an EMBL/GenBank/DDBJ whole genome shotgun (WGS) entry which is preliminary data.</text>
</comment>
<dbReference type="Proteomes" id="UP001595817">
    <property type="component" value="Unassembled WGS sequence"/>
</dbReference>
<dbReference type="SUPFAM" id="SSF54593">
    <property type="entry name" value="Glyoxalase/Bleomycin resistance protein/Dihydroxybiphenyl dioxygenase"/>
    <property type="match status" value="1"/>
</dbReference>
<evidence type="ECO:0000259" key="1">
    <source>
        <dbReference type="PROSITE" id="PS51819"/>
    </source>
</evidence>
<sequence>MKVLGFGGVFWRTNDVDRLRSWYQEVLGISLDEHWNGTIFPPNSGDIIFSLFTKETAYFPTEQQVMLNFRVESMEECVAHLKELGIPLLKETEHSEFGIFNWITDPDGRLIELWKKI</sequence>
<feature type="domain" description="VOC" evidence="1">
    <location>
        <begin position="5"/>
        <end position="116"/>
    </location>
</feature>
<dbReference type="InterPro" id="IPR037523">
    <property type="entry name" value="VOC_core"/>
</dbReference>